<dbReference type="AlphaFoldDB" id="A0A517ZE81"/>
<evidence type="ECO:0000256" key="2">
    <source>
        <dbReference type="ARBA" id="ARBA00005528"/>
    </source>
</evidence>
<feature type="domain" description="Ribosomal RNA small subunit methyltransferase E PUA-like" evidence="12">
    <location>
        <begin position="17"/>
        <end position="64"/>
    </location>
</feature>
<evidence type="ECO:0000256" key="5">
    <source>
        <dbReference type="ARBA" id="ARBA00022603"/>
    </source>
</evidence>
<keyword evidence="7 10" id="KW-0949">S-adenosyl-L-methionine</keyword>
<dbReference type="GO" id="GO:0070042">
    <property type="term" value="F:rRNA (uridine-N3-)-methyltransferase activity"/>
    <property type="evidence" value="ECO:0007669"/>
    <property type="project" value="TreeGrafter"/>
</dbReference>
<dbReference type="NCBIfam" id="NF008692">
    <property type="entry name" value="PRK11713.1-5"/>
    <property type="match status" value="1"/>
</dbReference>
<gene>
    <name evidence="13" type="primary">rsmE</name>
    <name evidence="13" type="ORF">Mal4_51480</name>
</gene>
<dbReference type="Gene3D" id="3.40.1280.10">
    <property type="match status" value="1"/>
</dbReference>
<proteinExistence type="inferred from homology"/>
<dbReference type="RefSeq" id="WP_145372050.1">
    <property type="nucleotide sequence ID" value="NZ_CP036275.1"/>
</dbReference>
<dbReference type="NCBIfam" id="TIGR00046">
    <property type="entry name" value="RsmE family RNA methyltransferase"/>
    <property type="match status" value="1"/>
</dbReference>
<dbReference type="PIRSF" id="PIRSF015601">
    <property type="entry name" value="MTase_slr0722"/>
    <property type="match status" value="1"/>
</dbReference>
<dbReference type="EMBL" id="CP036275">
    <property type="protein sequence ID" value="QDU40788.1"/>
    <property type="molecule type" value="Genomic_DNA"/>
</dbReference>
<dbReference type="KEGG" id="mri:Mal4_51480"/>
<dbReference type="SUPFAM" id="SSF88697">
    <property type="entry name" value="PUA domain-like"/>
    <property type="match status" value="1"/>
</dbReference>
<reference evidence="13 14" key="1">
    <citation type="submission" date="2019-02" db="EMBL/GenBank/DDBJ databases">
        <title>Deep-cultivation of Planctomycetes and their phenomic and genomic characterization uncovers novel biology.</title>
        <authorList>
            <person name="Wiegand S."/>
            <person name="Jogler M."/>
            <person name="Boedeker C."/>
            <person name="Pinto D."/>
            <person name="Vollmers J."/>
            <person name="Rivas-Marin E."/>
            <person name="Kohn T."/>
            <person name="Peeters S.H."/>
            <person name="Heuer A."/>
            <person name="Rast P."/>
            <person name="Oberbeckmann S."/>
            <person name="Bunk B."/>
            <person name="Jeske O."/>
            <person name="Meyerdierks A."/>
            <person name="Storesund J.E."/>
            <person name="Kallscheuer N."/>
            <person name="Luecker S."/>
            <person name="Lage O.M."/>
            <person name="Pohl T."/>
            <person name="Merkel B.J."/>
            <person name="Hornburger P."/>
            <person name="Mueller R.-W."/>
            <person name="Bruemmer F."/>
            <person name="Labrenz M."/>
            <person name="Spormann A.M."/>
            <person name="Op den Camp H."/>
            <person name="Overmann J."/>
            <person name="Amann R."/>
            <person name="Jetten M.S.M."/>
            <person name="Mascher T."/>
            <person name="Medema M.H."/>
            <person name="Devos D.P."/>
            <person name="Kaster A.-K."/>
            <person name="Ovreas L."/>
            <person name="Rohde M."/>
            <person name="Galperin M.Y."/>
            <person name="Jogler C."/>
        </authorList>
    </citation>
    <scope>NUCLEOTIDE SEQUENCE [LARGE SCALE GENOMIC DNA]</scope>
    <source>
        <strain evidence="13 14">Mal4</strain>
    </source>
</reference>
<organism evidence="13 14">
    <name type="scientific">Maioricimonas rarisocia</name>
    <dbReference type="NCBI Taxonomy" id="2528026"/>
    <lineage>
        <taxon>Bacteria</taxon>
        <taxon>Pseudomonadati</taxon>
        <taxon>Planctomycetota</taxon>
        <taxon>Planctomycetia</taxon>
        <taxon>Planctomycetales</taxon>
        <taxon>Planctomycetaceae</taxon>
        <taxon>Maioricimonas</taxon>
    </lineage>
</organism>
<dbReference type="PANTHER" id="PTHR30027:SF3">
    <property type="entry name" value="16S RRNA (URACIL(1498)-N(3))-METHYLTRANSFERASE"/>
    <property type="match status" value="1"/>
</dbReference>
<dbReference type="OrthoDB" id="9815641at2"/>
<evidence type="ECO:0000313" key="14">
    <source>
        <dbReference type="Proteomes" id="UP000320496"/>
    </source>
</evidence>
<evidence type="ECO:0000256" key="7">
    <source>
        <dbReference type="ARBA" id="ARBA00022691"/>
    </source>
</evidence>
<dbReference type="GO" id="GO:0070475">
    <property type="term" value="P:rRNA base methylation"/>
    <property type="evidence" value="ECO:0007669"/>
    <property type="project" value="TreeGrafter"/>
</dbReference>
<feature type="domain" description="Ribosomal RNA small subunit methyltransferase E methyltransferase" evidence="11">
    <location>
        <begin position="71"/>
        <end position="233"/>
    </location>
</feature>
<keyword evidence="14" id="KW-1185">Reference proteome</keyword>
<keyword evidence="4 10" id="KW-0698">rRNA processing</keyword>
<evidence type="ECO:0000313" key="13">
    <source>
        <dbReference type="EMBL" id="QDU40788.1"/>
    </source>
</evidence>
<dbReference type="Proteomes" id="UP000320496">
    <property type="component" value="Chromosome"/>
</dbReference>
<evidence type="ECO:0000256" key="4">
    <source>
        <dbReference type="ARBA" id="ARBA00022552"/>
    </source>
</evidence>
<dbReference type="InterPro" id="IPR046887">
    <property type="entry name" value="RsmE_PUA-like"/>
</dbReference>
<evidence type="ECO:0000259" key="12">
    <source>
        <dbReference type="Pfam" id="PF20260"/>
    </source>
</evidence>
<keyword evidence="3 10" id="KW-0963">Cytoplasm</keyword>
<comment type="similarity">
    <text evidence="2 10">Belongs to the RNA methyltransferase RsmE family.</text>
</comment>
<keyword evidence="5 10" id="KW-0489">Methyltransferase</keyword>
<evidence type="ECO:0000256" key="8">
    <source>
        <dbReference type="ARBA" id="ARBA00025699"/>
    </source>
</evidence>
<evidence type="ECO:0000259" key="11">
    <source>
        <dbReference type="Pfam" id="PF04452"/>
    </source>
</evidence>
<dbReference type="Pfam" id="PF20260">
    <property type="entry name" value="PUA_4"/>
    <property type="match status" value="1"/>
</dbReference>
<evidence type="ECO:0000256" key="9">
    <source>
        <dbReference type="ARBA" id="ARBA00047944"/>
    </source>
</evidence>
<dbReference type="SUPFAM" id="SSF75217">
    <property type="entry name" value="alpha/beta knot"/>
    <property type="match status" value="1"/>
</dbReference>
<dbReference type="InterPro" id="IPR029028">
    <property type="entry name" value="Alpha/beta_knot_MTases"/>
</dbReference>
<dbReference type="InterPro" id="IPR029026">
    <property type="entry name" value="tRNA_m1G_MTases_N"/>
</dbReference>
<evidence type="ECO:0000256" key="3">
    <source>
        <dbReference type="ARBA" id="ARBA00022490"/>
    </source>
</evidence>
<comment type="catalytic activity">
    <reaction evidence="9 10">
        <text>uridine(1498) in 16S rRNA + S-adenosyl-L-methionine = N(3)-methyluridine(1498) in 16S rRNA + S-adenosyl-L-homocysteine + H(+)</text>
        <dbReference type="Rhea" id="RHEA:42920"/>
        <dbReference type="Rhea" id="RHEA-COMP:10283"/>
        <dbReference type="Rhea" id="RHEA-COMP:10284"/>
        <dbReference type="ChEBI" id="CHEBI:15378"/>
        <dbReference type="ChEBI" id="CHEBI:57856"/>
        <dbReference type="ChEBI" id="CHEBI:59789"/>
        <dbReference type="ChEBI" id="CHEBI:65315"/>
        <dbReference type="ChEBI" id="CHEBI:74502"/>
        <dbReference type="EC" id="2.1.1.193"/>
    </reaction>
</comment>
<keyword evidence="6 10" id="KW-0808">Transferase</keyword>
<protein>
    <recommendedName>
        <fullName evidence="10">Ribosomal RNA small subunit methyltransferase E</fullName>
        <ecNumber evidence="10">2.1.1.193</ecNumber>
    </recommendedName>
</protein>
<dbReference type="InterPro" id="IPR046886">
    <property type="entry name" value="RsmE_MTase_dom"/>
</dbReference>
<evidence type="ECO:0000256" key="6">
    <source>
        <dbReference type="ARBA" id="ARBA00022679"/>
    </source>
</evidence>
<evidence type="ECO:0000256" key="1">
    <source>
        <dbReference type="ARBA" id="ARBA00004496"/>
    </source>
</evidence>
<sequence length="243" mass="26588">MDRFYAPIASENDEITLPEGEARHFLRVLRGKIGDRLTLFDGRGREMTAEVTTAGKKEVVARILESRREPEPTRRIVLATAVPKGERLRWLIEKATELGIDSVQPLLTERSVVDPRPSKMAKLENNVIAACKQCGRNHLMTLHDPQSLEQLLTNATAGEDRLFAAVPGGPPAVDALASAYDLDETRTILLLVGPEGGWTDAELARIEAAGAHSIGLGRNILRIETAALSLAAIATSFRDREPR</sequence>
<dbReference type="PANTHER" id="PTHR30027">
    <property type="entry name" value="RIBOSOMAL RNA SMALL SUBUNIT METHYLTRANSFERASE E"/>
    <property type="match status" value="1"/>
</dbReference>
<comment type="subcellular location">
    <subcellularLocation>
        <location evidence="1 10">Cytoplasm</location>
    </subcellularLocation>
</comment>
<dbReference type="CDD" id="cd18084">
    <property type="entry name" value="RsmE-like"/>
    <property type="match status" value="1"/>
</dbReference>
<dbReference type="InterPro" id="IPR015947">
    <property type="entry name" value="PUA-like_sf"/>
</dbReference>
<dbReference type="EC" id="2.1.1.193" evidence="10"/>
<evidence type="ECO:0000256" key="10">
    <source>
        <dbReference type="PIRNR" id="PIRNR015601"/>
    </source>
</evidence>
<dbReference type="Pfam" id="PF04452">
    <property type="entry name" value="Methyltrans_RNA"/>
    <property type="match status" value="1"/>
</dbReference>
<name>A0A517ZE81_9PLAN</name>
<comment type="function">
    <text evidence="8 10">Specifically methylates the N3 position of the uracil ring of uridine 1498 (m3U1498) in 16S rRNA. Acts on the fully assembled 30S ribosomal subunit.</text>
</comment>
<dbReference type="InterPro" id="IPR006700">
    <property type="entry name" value="RsmE"/>
</dbReference>
<dbReference type="GO" id="GO:0005737">
    <property type="term" value="C:cytoplasm"/>
    <property type="evidence" value="ECO:0007669"/>
    <property type="project" value="UniProtKB-SubCell"/>
</dbReference>
<accession>A0A517ZE81</accession>